<proteinExistence type="predicted"/>
<accession>A0A010ZQQ1</accession>
<feature type="transmembrane region" description="Helical" evidence="1">
    <location>
        <begin position="21"/>
        <end position="47"/>
    </location>
</feature>
<protein>
    <submittedName>
        <fullName evidence="2">Uncharacterized protein</fullName>
    </submittedName>
</protein>
<evidence type="ECO:0000313" key="3">
    <source>
        <dbReference type="Proteomes" id="UP000021053"/>
    </source>
</evidence>
<keyword evidence="1" id="KW-1133">Transmembrane helix</keyword>
<organism evidence="2 3">
    <name type="scientific">Cryptosporangium arvum DSM 44712</name>
    <dbReference type="NCBI Taxonomy" id="927661"/>
    <lineage>
        <taxon>Bacteria</taxon>
        <taxon>Bacillati</taxon>
        <taxon>Actinomycetota</taxon>
        <taxon>Actinomycetes</taxon>
        <taxon>Cryptosporangiales</taxon>
        <taxon>Cryptosporangiaceae</taxon>
        <taxon>Cryptosporangium</taxon>
    </lineage>
</organism>
<keyword evidence="3" id="KW-1185">Reference proteome</keyword>
<keyword evidence="1" id="KW-0472">Membrane</keyword>
<evidence type="ECO:0000256" key="1">
    <source>
        <dbReference type="SAM" id="Phobius"/>
    </source>
</evidence>
<reference evidence="2 3" key="1">
    <citation type="submission" date="2013-07" db="EMBL/GenBank/DDBJ databases">
        <authorList>
            <consortium name="DOE Joint Genome Institute"/>
            <person name="Eisen J."/>
            <person name="Huntemann M."/>
            <person name="Han J."/>
            <person name="Chen A."/>
            <person name="Kyrpides N."/>
            <person name="Mavromatis K."/>
            <person name="Markowitz V."/>
            <person name="Palaniappan K."/>
            <person name="Ivanova N."/>
            <person name="Schaumberg A."/>
            <person name="Pati A."/>
            <person name="Liolios K."/>
            <person name="Nordberg H.P."/>
            <person name="Cantor M.N."/>
            <person name="Hua S.X."/>
            <person name="Woyke T."/>
        </authorList>
    </citation>
    <scope>NUCLEOTIDE SEQUENCE [LARGE SCALE GENOMIC DNA]</scope>
    <source>
        <strain evidence="2 3">DSM 44712</strain>
    </source>
</reference>
<dbReference type="EMBL" id="JFBT01000001">
    <property type="protein sequence ID" value="EXG81004.1"/>
    <property type="molecule type" value="Genomic_DNA"/>
</dbReference>
<keyword evidence="1" id="KW-0812">Transmembrane</keyword>
<gene>
    <name evidence="2" type="ORF">CryarDRAFT_2099</name>
</gene>
<dbReference type="AlphaFoldDB" id="A0A010ZQQ1"/>
<dbReference type="RefSeq" id="WP_035850151.1">
    <property type="nucleotide sequence ID" value="NZ_KK073874.1"/>
</dbReference>
<name>A0A010ZQQ1_9ACTN</name>
<feature type="transmembrane region" description="Helical" evidence="1">
    <location>
        <begin position="87"/>
        <end position="113"/>
    </location>
</feature>
<evidence type="ECO:0000313" key="2">
    <source>
        <dbReference type="EMBL" id="EXG81004.1"/>
    </source>
</evidence>
<feature type="transmembrane region" description="Helical" evidence="1">
    <location>
        <begin position="53"/>
        <end position="75"/>
    </location>
</feature>
<comment type="caution">
    <text evidence="2">The sequence shown here is derived from an EMBL/GenBank/DDBJ whole genome shotgun (WGS) entry which is preliminary data.</text>
</comment>
<dbReference type="Proteomes" id="UP000021053">
    <property type="component" value="Unassembled WGS sequence"/>
</dbReference>
<dbReference type="HOGENOM" id="CLU_1710212_0_0_11"/>
<feature type="transmembrane region" description="Helical" evidence="1">
    <location>
        <begin position="119"/>
        <end position="140"/>
    </location>
</feature>
<sequence length="153" mass="15881">MPIDRNQAFEALAQVRARQRAVIAASVVPDGYWAAIAAVSTLYAAAIESHVPVLQAIGGVVFAVGMTGSVLWAVFHSGVRQRRGLLTGADVVSVFLFVLSVAAIGAAVAIALTSADVRFAATIGIGTAEAVMAVTGPILNRRLRGVMLRRAAR</sequence>